<dbReference type="RefSeq" id="WP_142454898.1">
    <property type="nucleotide sequence ID" value="NZ_FXTP01000010.1"/>
</dbReference>
<name>A0A521E426_9BACT</name>
<keyword evidence="2" id="KW-1185">Reference proteome</keyword>
<accession>A0A521E426</accession>
<organism evidence="1 2">
    <name type="scientific">Gracilimonas mengyeensis</name>
    <dbReference type="NCBI Taxonomy" id="1302730"/>
    <lineage>
        <taxon>Bacteria</taxon>
        <taxon>Pseudomonadati</taxon>
        <taxon>Balneolota</taxon>
        <taxon>Balneolia</taxon>
        <taxon>Balneolales</taxon>
        <taxon>Balneolaceae</taxon>
        <taxon>Gracilimonas</taxon>
    </lineage>
</organism>
<dbReference type="AlphaFoldDB" id="A0A521E426"/>
<proteinExistence type="predicted"/>
<evidence type="ECO:0000313" key="2">
    <source>
        <dbReference type="Proteomes" id="UP000317557"/>
    </source>
</evidence>
<sequence>MNKSKWIMLFIPAMLLTVTYNFTVQGRIVAQNIFDKEKVVYMGYEFESRADSGAINMLLPIMEIMDIEIEELEEVILDYDNKSECNIQIKGTSEGKEFDLTTTIGDISCMEMKKIKEEQ</sequence>
<reference evidence="1 2" key="1">
    <citation type="submission" date="2017-05" db="EMBL/GenBank/DDBJ databases">
        <authorList>
            <person name="Varghese N."/>
            <person name="Submissions S."/>
        </authorList>
    </citation>
    <scope>NUCLEOTIDE SEQUENCE [LARGE SCALE GENOMIC DNA]</scope>
    <source>
        <strain evidence="1 2">DSM 21985</strain>
    </source>
</reference>
<dbReference type="Proteomes" id="UP000317557">
    <property type="component" value="Unassembled WGS sequence"/>
</dbReference>
<protein>
    <submittedName>
        <fullName evidence="1">Uncharacterized protein</fullName>
    </submittedName>
</protein>
<gene>
    <name evidence="1" type="ORF">SAMN06265219_11081</name>
</gene>
<evidence type="ECO:0000313" key="1">
    <source>
        <dbReference type="EMBL" id="SMO77920.1"/>
    </source>
</evidence>
<dbReference type="EMBL" id="FXTP01000010">
    <property type="protein sequence ID" value="SMO77920.1"/>
    <property type="molecule type" value="Genomic_DNA"/>
</dbReference>